<reference evidence="2 3" key="1">
    <citation type="submission" date="2019-09" db="EMBL/GenBank/DDBJ databases">
        <title>Chitinophaga ginsengihumi sp. nov., isolated from soil of ginseng rhizosphere.</title>
        <authorList>
            <person name="Lee J."/>
        </authorList>
    </citation>
    <scope>NUCLEOTIDE SEQUENCE [LARGE SCALE GENOMIC DNA]</scope>
    <source>
        <strain evidence="2 3">BN140078</strain>
    </source>
</reference>
<dbReference type="RefSeq" id="WP_149841045.1">
    <property type="nucleotide sequence ID" value="NZ_VUOC01000004.1"/>
</dbReference>
<dbReference type="GO" id="GO:0006508">
    <property type="term" value="P:proteolysis"/>
    <property type="evidence" value="ECO:0007669"/>
    <property type="project" value="InterPro"/>
</dbReference>
<feature type="domain" description="Peptidase C14 caspase" evidence="1">
    <location>
        <begin position="2"/>
        <end position="233"/>
    </location>
</feature>
<protein>
    <recommendedName>
        <fullName evidence="1">Peptidase C14 caspase domain-containing protein</fullName>
    </recommendedName>
</protein>
<evidence type="ECO:0000313" key="3">
    <source>
        <dbReference type="Proteomes" id="UP000324611"/>
    </source>
</evidence>
<accession>A0A5B2VME9</accession>
<evidence type="ECO:0000259" key="1">
    <source>
        <dbReference type="Pfam" id="PF00656"/>
    </source>
</evidence>
<organism evidence="2 3">
    <name type="scientific">Chitinophaga agrisoli</name>
    <dbReference type="NCBI Taxonomy" id="2607653"/>
    <lineage>
        <taxon>Bacteria</taxon>
        <taxon>Pseudomonadati</taxon>
        <taxon>Bacteroidota</taxon>
        <taxon>Chitinophagia</taxon>
        <taxon>Chitinophagales</taxon>
        <taxon>Chitinophagaceae</taxon>
        <taxon>Chitinophaga</taxon>
    </lineage>
</organism>
<dbReference type="EMBL" id="VUOC01000004">
    <property type="protein sequence ID" value="KAA2239868.1"/>
    <property type="molecule type" value="Genomic_DNA"/>
</dbReference>
<name>A0A5B2VME9_9BACT</name>
<dbReference type="Pfam" id="PF00656">
    <property type="entry name" value="Peptidase_C14"/>
    <property type="match status" value="1"/>
</dbReference>
<dbReference type="InterPro" id="IPR018247">
    <property type="entry name" value="EF_Hand_1_Ca_BS"/>
</dbReference>
<dbReference type="InterPro" id="IPR029030">
    <property type="entry name" value="Caspase-like_dom_sf"/>
</dbReference>
<dbReference type="InterPro" id="IPR011600">
    <property type="entry name" value="Pept_C14_caspase"/>
</dbReference>
<gene>
    <name evidence="2" type="ORF">F0L74_27160</name>
</gene>
<reference evidence="2 3" key="2">
    <citation type="submission" date="2019-09" db="EMBL/GenBank/DDBJ databases">
        <authorList>
            <person name="Jin C."/>
        </authorList>
    </citation>
    <scope>NUCLEOTIDE SEQUENCE [LARGE SCALE GENOMIC DNA]</scope>
    <source>
        <strain evidence="2 3">BN140078</strain>
    </source>
</reference>
<dbReference type="Proteomes" id="UP000324611">
    <property type="component" value="Unassembled WGS sequence"/>
</dbReference>
<dbReference type="AlphaFoldDB" id="A0A5B2VME9"/>
<proteinExistence type="predicted"/>
<keyword evidence="3" id="KW-1185">Reference proteome</keyword>
<comment type="caution">
    <text evidence="2">The sequence shown here is derived from an EMBL/GenBank/DDBJ whole genome shotgun (WGS) entry which is preliminary data.</text>
</comment>
<dbReference type="PROSITE" id="PS00018">
    <property type="entry name" value="EF_HAND_1"/>
    <property type="match status" value="1"/>
</dbReference>
<evidence type="ECO:0000313" key="2">
    <source>
        <dbReference type="EMBL" id="KAA2239868.1"/>
    </source>
</evidence>
<dbReference type="Gene3D" id="3.40.50.1460">
    <property type="match status" value="1"/>
</dbReference>
<dbReference type="GO" id="GO:0004197">
    <property type="term" value="F:cysteine-type endopeptidase activity"/>
    <property type="evidence" value="ECO:0007669"/>
    <property type="project" value="InterPro"/>
</dbReference>
<dbReference type="SUPFAM" id="SSF52129">
    <property type="entry name" value="Caspase-like"/>
    <property type="match status" value="1"/>
</dbReference>
<sequence length="340" mass="38360">MNYALIVGIDHYEKKGLKGAVNDAQAFAAWLKDSGQISASQQDDHMRVLLSTPDNRYVLDNDIDRAAHEIIAHAQKHKSEPHRLYFYFSGHGIGISFSKTALCLRDWYQLPNCCISSMEYKDGFINTGLFHEVIFILDCCRQYDFLTETKKPGFNYKTKVEGRHAGNTKVFIAYSTRYGKLSYEINEKDDDNNDLDKHHGAFTTFLLEGLKGDADEDGDGKINAKDLQTYIHRNFSSYATSRNKVQDADTDMNGASCELVICDVPAKSQPENFIITFSNNRQVQLTDGNLYTVIQSGSVMAGDQWALCLEAGMYLLKDLQTGDWKILTNLNPNTLSYATF</sequence>